<proteinExistence type="predicted"/>
<organism evidence="2 3">
    <name type="scientific">Nocardiopsis rhodophaea</name>
    <dbReference type="NCBI Taxonomy" id="280238"/>
    <lineage>
        <taxon>Bacteria</taxon>
        <taxon>Bacillati</taxon>
        <taxon>Actinomycetota</taxon>
        <taxon>Actinomycetes</taxon>
        <taxon>Streptosporangiales</taxon>
        <taxon>Nocardiopsidaceae</taxon>
        <taxon>Nocardiopsis</taxon>
    </lineage>
</organism>
<evidence type="ECO:0000256" key="1">
    <source>
        <dbReference type="SAM" id="MobiDB-lite"/>
    </source>
</evidence>
<feature type="region of interest" description="Disordered" evidence="1">
    <location>
        <begin position="41"/>
        <end position="63"/>
    </location>
</feature>
<protein>
    <submittedName>
        <fullName evidence="2">Uncharacterized protein</fullName>
    </submittedName>
</protein>
<dbReference type="EMBL" id="BAAAPC010000009">
    <property type="protein sequence ID" value="GAA1996929.1"/>
    <property type="molecule type" value="Genomic_DNA"/>
</dbReference>
<dbReference type="Proteomes" id="UP001501585">
    <property type="component" value="Unassembled WGS sequence"/>
</dbReference>
<feature type="compositionally biased region" description="Basic and acidic residues" evidence="1">
    <location>
        <begin position="41"/>
        <end position="57"/>
    </location>
</feature>
<evidence type="ECO:0000313" key="3">
    <source>
        <dbReference type="Proteomes" id="UP001501585"/>
    </source>
</evidence>
<name>A0ABN2T2V5_9ACTN</name>
<sequence length="100" mass="10640">MRVERVDTLVEGGKYWLAWNEACTPLEDGVDIVARERCDAARGRGGDSGVRARDRGQRRGLTRPGIAGASSVQLYIMCIIGVAEVGLRGVAGRVVQAGGK</sequence>
<comment type="caution">
    <text evidence="2">The sequence shown here is derived from an EMBL/GenBank/DDBJ whole genome shotgun (WGS) entry which is preliminary data.</text>
</comment>
<gene>
    <name evidence="2" type="ORF">GCM10009799_24890</name>
</gene>
<evidence type="ECO:0000313" key="2">
    <source>
        <dbReference type="EMBL" id="GAA1996929.1"/>
    </source>
</evidence>
<reference evidence="2 3" key="1">
    <citation type="journal article" date="2019" name="Int. J. Syst. Evol. Microbiol.">
        <title>The Global Catalogue of Microorganisms (GCM) 10K type strain sequencing project: providing services to taxonomists for standard genome sequencing and annotation.</title>
        <authorList>
            <consortium name="The Broad Institute Genomics Platform"/>
            <consortium name="The Broad Institute Genome Sequencing Center for Infectious Disease"/>
            <person name="Wu L."/>
            <person name="Ma J."/>
        </authorList>
    </citation>
    <scope>NUCLEOTIDE SEQUENCE [LARGE SCALE GENOMIC DNA]</scope>
    <source>
        <strain evidence="2 3">JCM 15313</strain>
    </source>
</reference>
<accession>A0ABN2T2V5</accession>
<keyword evidence="3" id="KW-1185">Reference proteome</keyword>